<keyword evidence="1 6" id="KW-0004">4Fe-4S</keyword>
<dbReference type="InterPro" id="IPR050572">
    <property type="entry name" value="Fe-S_Ferredoxin"/>
</dbReference>
<feature type="domain" description="4Fe-4S ferredoxin-type" evidence="7">
    <location>
        <begin position="150"/>
        <end position="179"/>
    </location>
</feature>
<evidence type="ECO:0000256" key="5">
    <source>
        <dbReference type="ARBA" id="ARBA00023014"/>
    </source>
</evidence>
<feature type="domain" description="4Fe-4S ferredoxin-type" evidence="7">
    <location>
        <begin position="126"/>
        <end position="145"/>
    </location>
</feature>
<dbReference type="PANTHER" id="PTHR43687:SF1">
    <property type="entry name" value="FERREDOXIN III"/>
    <property type="match status" value="1"/>
</dbReference>
<evidence type="ECO:0000256" key="4">
    <source>
        <dbReference type="ARBA" id="ARBA00023004"/>
    </source>
</evidence>
<feature type="binding site" evidence="6">
    <location>
        <position position="91"/>
    </location>
    <ligand>
        <name>[4Fe-4S] cluster</name>
        <dbReference type="ChEBI" id="CHEBI:49883"/>
        <label>2</label>
    </ligand>
</feature>
<dbReference type="PANTHER" id="PTHR43687">
    <property type="entry name" value="ADENYLYLSULFATE REDUCTASE, BETA SUBUNIT"/>
    <property type="match status" value="1"/>
</dbReference>
<gene>
    <name evidence="6 8" type="primary">napF</name>
    <name evidence="8" type="ORF">E6Q80_23745</name>
</gene>
<keyword evidence="4 6" id="KW-0408">Iron</keyword>
<dbReference type="GO" id="GO:0005737">
    <property type="term" value="C:cytoplasm"/>
    <property type="evidence" value="ECO:0007669"/>
    <property type="project" value="UniProtKB-SubCell"/>
</dbReference>
<dbReference type="PROSITE" id="PS51379">
    <property type="entry name" value="4FE4S_FER_2"/>
    <property type="match status" value="4"/>
</dbReference>
<feature type="domain" description="4Fe-4S ferredoxin-type" evidence="7">
    <location>
        <begin position="74"/>
        <end position="105"/>
    </location>
</feature>
<dbReference type="EMBL" id="SSFD01000406">
    <property type="protein sequence ID" value="TXH77957.1"/>
    <property type="molecule type" value="Genomic_DNA"/>
</dbReference>
<evidence type="ECO:0000259" key="7">
    <source>
        <dbReference type="PROSITE" id="PS51379"/>
    </source>
</evidence>
<evidence type="ECO:0000313" key="9">
    <source>
        <dbReference type="Proteomes" id="UP000321192"/>
    </source>
</evidence>
<feature type="binding site" evidence="6">
    <location>
        <position position="165"/>
    </location>
    <ligand>
        <name>[4Fe-4S] cluster</name>
        <dbReference type="ChEBI" id="CHEBI:49883"/>
        <label>3</label>
    </ligand>
</feature>
<dbReference type="HAMAP" id="MF_02201">
    <property type="entry name" value="NapF"/>
    <property type="match status" value="1"/>
</dbReference>
<feature type="binding site" evidence="6">
    <location>
        <position position="53"/>
    </location>
    <ligand>
        <name>[4Fe-4S] cluster</name>
        <dbReference type="ChEBI" id="CHEBI:49883"/>
        <label>1</label>
    </ligand>
</feature>
<comment type="subcellular location">
    <subcellularLocation>
        <location evidence="6">Cytoplasm</location>
    </subcellularLocation>
</comment>
<accession>A0A5C7S2L1</accession>
<dbReference type="PROSITE" id="PS00198">
    <property type="entry name" value="4FE4S_FER_1"/>
    <property type="match status" value="1"/>
</dbReference>
<evidence type="ECO:0000256" key="1">
    <source>
        <dbReference type="ARBA" id="ARBA00022485"/>
    </source>
</evidence>
<evidence type="ECO:0000256" key="6">
    <source>
        <dbReference type="HAMAP-Rule" id="MF_02201"/>
    </source>
</evidence>
<feature type="binding site" evidence="6">
    <location>
        <position position="159"/>
    </location>
    <ligand>
        <name>[4Fe-4S] cluster</name>
        <dbReference type="ChEBI" id="CHEBI:49883"/>
        <label>3</label>
    </ligand>
</feature>
<evidence type="ECO:0000256" key="3">
    <source>
        <dbReference type="ARBA" id="ARBA00022737"/>
    </source>
</evidence>
<dbReference type="Pfam" id="PF12838">
    <property type="entry name" value="Fer4_7"/>
    <property type="match status" value="1"/>
</dbReference>
<comment type="function">
    <text evidence="6">Could be involved in the maturation of NapA, the catalytic subunit of the periplasmic nitrate reductase, before its export into the periplasm.</text>
</comment>
<evidence type="ECO:0000256" key="2">
    <source>
        <dbReference type="ARBA" id="ARBA00022723"/>
    </source>
</evidence>
<feature type="binding site" evidence="6">
    <location>
        <position position="59"/>
    </location>
    <ligand>
        <name>[4Fe-4S] cluster</name>
        <dbReference type="ChEBI" id="CHEBI:49883"/>
        <label>1</label>
    </ligand>
</feature>
<proteinExistence type="inferred from homology"/>
<dbReference type="InterPro" id="IPR004496">
    <property type="entry name" value="NapF"/>
</dbReference>
<comment type="cofactor">
    <cofactor evidence="6">
        <name>[4Fe-4S] cluster</name>
        <dbReference type="ChEBI" id="CHEBI:49883"/>
    </cofactor>
</comment>
<keyword evidence="2 6" id="KW-0479">Metal-binding</keyword>
<comment type="caution">
    <text evidence="8">The sequence shown here is derived from an EMBL/GenBank/DDBJ whole genome shotgun (WGS) entry which is preliminary data.</text>
</comment>
<feature type="domain" description="4Fe-4S ferredoxin-type" evidence="7">
    <location>
        <begin position="42"/>
        <end position="73"/>
    </location>
</feature>
<feature type="binding site" evidence="6">
    <location>
        <position position="95"/>
    </location>
    <ligand>
        <name>[4Fe-4S] cluster</name>
        <dbReference type="ChEBI" id="CHEBI:49883"/>
        <label>2</label>
    </ligand>
</feature>
<dbReference type="GO" id="GO:0046872">
    <property type="term" value="F:metal ion binding"/>
    <property type="evidence" value="ECO:0007669"/>
    <property type="project" value="UniProtKB-KW"/>
</dbReference>
<dbReference type="GO" id="GO:0051539">
    <property type="term" value="F:4 iron, 4 sulfur cluster binding"/>
    <property type="evidence" value="ECO:0007669"/>
    <property type="project" value="UniProtKB-UniRule"/>
</dbReference>
<dbReference type="InterPro" id="IPR017896">
    <property type="entry name" value="4Fe4S_Fe-S-bd"/>
</dbReference>
<feature type="binding site" evidence="6">
    <location>
        <position position="169"/>
    </location>
    <ligand>
        <name>[4Fe-4S] cluster</name>
        <dbReference type="ChEBI" id="CHEBI:49883"/>
        <label>3</label>
    </ligand>
</feature>
<dbReference type="InterPro" id="IPR017900">
    <property type="entry name" value="4Fe4S_Fe_S_CS"/>
</dbReference>
<protein>
    <recommendedName>
        <fullName evidence="6">Ferredoxin-type protein NapF</fullName>
    </recommendedName>
</protein>
<dbReference type="NCBIfam" id="TIGR00402">
    <property type="entry name" value="napF"/>
    <property type="match status" value="1"/>
</dbReference>
<dbReference type="SUPFAM" id="SSF54862">
    <property type="entry name" value="4Fe-4S ferredoxins"/>
    <property type="match status" value="1"/>
</dbReference>
<sequence>MAAAQFAGSSLASSASPRAASSRRNFLFGRTRAVEPALRPPWALEEEDFVARCTRCERCIEACPTTILVCMDGGFPGVDFSRGECSFCGDCVAACEPRALWREDASAAPWDRVAVIGAACLAARGVECRVCGEACPEGAIRFRPRLGGVAHPELDAAACTACGACIGPCPTRAIDTRVRNPLPTESAT</sequence>
<keyword evidence="6" id="KW-0963">Cytoplasm</keyword>
<organism evidence="8 9">
    <name type="scientific">Thauera aminoaromatica</name>
    <dbReference type="NCBI Taxonomy" id="164330"/>
    <lineage>
        <taxon>Bacteria</taxon>
        <taxon>Pseudomonadati</taxon>
        <taxon>Pseudomonadota</taxon>
        <taxon>Betaproteobacteria</taxon>
        <taxon>Rhodocyclales</taxon>
        <taxon>Zoogloeaceae</taxon>
        <taxon>Thauera</taxon>
    </lineage>
</organism>
<comment type="similarity">
    <text evidence="6">Belongs to the NapF family.</text>
</comment>
<feature type="binding site" evidence="6">
    <location>
        <position position="162"/>
    </location>
    <ligand>
        <name>[4Fe-4S] cluster</name>
        <dbReference type="ChEBI" id="CHEBI:49883"/>
        <label>3</label>
    </ligand>
</feature>
<keyword evidence="5 6" id="KW-0411">Iron-sulfur</keyword>
<feature type="binding site" evidence="6">
    <location>
        <position position="88"/>
    </location>
    <ligand>
        <name>[4Fe-4S] cluster</name>
        <dbReference type="ChEBI" id="CHEBI:49883"/>
        <label>2</label>
    </ligand>
</feature>
<feature type="binding site" evidence="6">
    <location>
        <position position="56"/>
    </location>
    <ligand>
        <name>[4Fe-4S] cluster</name>
        <dbReference type="ChEBI" id="CHEBI:49883"/>
        <label>1</label>
    </ligand>
</feature>
<keyword evidence="3 6" id="KW-0677">Repeat</keyword>
<reference evidence="8 9" key="1">
    <citation type="submission" date="2018-09" db="EMBL/GenBank/DDBJ databases">
        <title>Metagenome Assembled Genomes from an Advanced Water Purification Facility.</title>
        <authorList>
            <person name="Stamps B.W."/>
            <person name="Spear J.R."/>
        </authorList>
    </citation>
    <scope>NUCLEOTIDE SEQUENCE [LARGE SCALE GENOMIC DNA]</scope>
    <source>
        <strain evidence="8">Bin_27_1</strain>
    </source>
</reference>
<dbReference type="Proteomes" id="UP000321192">
    <property type="component" value="Unassembled WGS sequence"/>
</dbReference>
<feature type="binding site" evidence="6">
    <location>
        <position position="85"/>
    </location>
    <ligand>
        <name>[4Fe-4S] cluster</name>
        <dbReference type="ChEBI" id="CHEBI:49883"/>
        <label>2</label>
    </ligand>
</feature>
<evidence type="ECO:0000313" key="8">
    <source>
        <dbReference type="EMBL" id="TXH77957.1"/>
    </source>
</evidence>
<dbReference type="RefSeq" id="WP_083854706.1">
    <property type="nucleotide sequence ID" value="NZ_SSFD01000406.1"/>
</dbReference>
<dbReference type="AlphaFoldDB" id="A0A5C7S2L1"/>
<dbReference type="CDD" id="cd10564">
    <property type="entry name" value="NapF_like"/>
    <property type="match status" value="1"/>
</dbReference>
<name>A0A5C7S2L1_THASP</name>
<comment type="subunit">
    <text evidence="6">Interacts with the cytoplasmic NapA precursor.</text>
</comment>
<feature type="binding site" evidence="6">
    <location>
        <position position="63"/>
    </location>
    <ligand>
        <name>[4Fe-4S] cluster</name>
        <dbReference type="ChEBI" id="CHEBI:49883"/>
        <label>1</label>
    </ligand>
</feature>
<dbReference type="Gene3D" id="3.30.70.20">
    <property type="match status" value="2"/>
</dbReference>